<sequence>MEGSVNREEGTAISGQAIIEAYHSGDVDGAITYGKICKAVDLLSRWQPKAACEFLLQFVDIAYLLDHRCKELVLKFAVCFHVSCDCYSKLRTTIELYIAAVP</sequence>
<protein>
    <submittedName>
        <fullName evidence="3">Pentatricopeptide repeat-containing protein</fullName>
    </submittedName>
</protein>
<dbReference type="Proteomes" id="UP000271098">
    <property type="component" value="Unassembled WGS sequence"/>
</dbReference>
<keyword evidence="2" id="KW-1185">Reference proteome</keyword>
<reference evidence="1 2" key="2">
    <citation type="submission" date="2018-11" db="EMBL/GenBank/DDBJ databases">
        <authorList>
            <consortium name="Pathogen Informatics"/>
        </authorList>
    </citation>
    <scope>NUCLEOTIDE SEQUENCE [LARGE SCALE GENOMIC DNA]</scope>
</reference>
<dbReference type="EMBL" id="UYRT01003621">
    <property type="protein sequence ID" value="VDK34111.1"/>
    <property type="molecule type" value="Genomic_DNA"/>
</dbReference>
<evidence type="ECO:0000313" key="2">
    <source>
        <dbReference type="Proteomes" id="UP000271098"/>
    </source>
</evidence>
<evidence type="ECO:0000313" key="3">
    <source>
        <dbReference type="WBParaSite" id="GPUH_0000242301-mRNA-1"/>
    </source>
</evidence>
<name>A0A183D127_9BILA</name>
<gene>
    <name evidence="1" type="ORF">GPUH_LOCUS2418</name>
</gene>
<dbReference type="WBParaSite" id="GPUH_0000242301-mRNA-1">
    <property type="protein sequence ID" value="GPUH_0000242301-mRNA-1"/>
    <property type="gene ID" value="GPUH_0000242301"/>
</dbReference>
<dbReference type="OrthoDB" id="26970at2759"/>
<accession>A0A183D127</accession>
<organism evidence="3">
    <name type="scientific">Gongylonema pulchrum</name>
    <dbReference type="NCBI Taxonomy" id="637853"/>
    <lineage>
        <taxon>Eukaryota</taxon>
        <taxon>Metazoa</taxon>
        <taxon>Ecdysozoa</taxon>
        <taxon>Nematoda</taxon>
        <taxon>Chromadorea</taxon>
        <taxon>Rhabditida</taxon>
        <taxon>Spirurina</taxon>
        <taxon>Spiruromorpha</taxon>
        <taxon>Spiruroidea</taxon>
        <taxon>Gongylonematidae</taxon>
        <taxon>Gongylonema</taxon>
    </lineage>
</organism>
<dbReference type="AlphaFoldDB" id="A0A183D127"/>
<proteinExistence type="predicted"/>
<reference evidence="3" key="1">
    <citation type="submission" date="2016-06" db="UniProtKB">
        <authorList>
            <consortium name="WormBaseParasite"/>
        </authorList>
    </citation>
    <scope>IDENTIFICATION</scope>
</reference>
<evidence type="ECO:0000313" key="1">
    <source>
        <dbReference type="EMBL" id="VDK34111.1"/>
    </source>
</evidence>